<organism evidence="2 3">
    <name type="scientific">Dendrobium nobile</name>
    <name type="common">Orchid</name>
    <dbReference type="NCBI Taxonomy" id="94219"/>
    <lineage>
        <taxon>Eukaryota</taxon>
        <taxon>Viridiplantae</taxon>
        <taxon>Streptophyta</taxon>
        <taxon>Embryophyta</taxon>
        <taxon>Tracheophyta</taxon>
        <taxon>Spermatophyta</taxon>
        <taxon>Magnoliopsida</taxon>
        <taxon>Liliopsida</taxon>
        <taxon>Asparagales</taxon>
        <taxon>Orchidaceae</taxon>
        <taxon>Epidendroideae</taxon>
        <taxon>Malaxideae</taxon>
        <taxon>Dendrobiinae</taxon>
        <taxon>Dendrobium</taxon>
    </lineage>
</organism>
<dbReference type="EMBL" id="JAGYWB010000011">
    <property type="protein sequence ID" value="KAI0504002.1"/>
    <property type="molecule type" value="Genomic_DNA"/>
</dbReference>
<keyword evidence="3" id="KW-1185">Reference proteome</keyword>
<evidence type="ECO:0000313" key="3">
    <source>
        <dbReference type="Proteomes" id="UP000829196"/>
    </source>
</evidence>
<dbReference type="Proteomes" id="UP000829196">
    <property type="component" value="Unassembled WGS sequence"/>
</dbReference>
<evidence type="ECO:0000256" key="1">
    <source>
        <dbReference type="SAM" id="MobiDB-lite"/>
    </source>
</evidence>
<gene>
    <name evidence="2" type="ORF">KFK09_014949</name>
</gene>
<evidence type="ECO:0000313" key="2">
    <source>
        <dbReference type="EMBL" id="KAI0504002.1"/>
    </source>
</evidence>
<sequence>MDQLSVTGKRADRGRFVGNGLGSGDQRFTMERENRHREKGDWEEVGVSTSASGQTRQRLGVEEFLACE</sequence>
<accession>A0A8T3B4I7</accession>
<protein>
    <submittedName>
        <fullName evidence="2">Uncharacterized protein</fullName>
    </submittedName>
</protein>
<feature type="region of interest" description="Disordered" evidence="1">
    <location>
        <begin position="1"/>
        <end position="54"/>
    </location>
</feature>
<dbReference type="AlphaFoldDB" id="A0A8T3B4I7"/>
<reference evidence="2" key="1">
    <citation type="journal article" date="2022" name="Front. Genet.">
        <title>Chromosome-Scale Assembly of the Dendrobium nobile Genome Provides Insights Into the Molecular Mechanism of the Biosynthesis of the Medicinal Active Ingredient of Dendrobium.</title>
        <authorList>
            <person name="Xu Q."/>
            <person name="Niu S.-C."/>
            <person name="Li K.-L."/>
            <person name="Zheng P.-J."/>
            <person name="Zhang X.-J."/>
            <person name="Jia Y."/>
            <person name="Liu Y."/>
            <person name="Niu Y.-X."/>
            <person name="Yu L.-H."/>
            <person name="Chen D.-F."/>
            <person name="Zhang G.-Q."/>
        </authorList>
    </citation>
    <scope>NUCLEOTIDE SEQUENCE</scope>
    <source>
        <tissue evidence="2">Leaf</tissue>
    </source>
</reference>
<feature type="compositionally biased region" description="Basic and acidic residues" evidence="1">
    <location>
        <begin position="28"/>
        <end position="42"/>
    </location>
</feature>
<name>A0A8T3B4I7_DENNO</name>
<proteinExistence type="predicted"/>
<comment type="caution">
    <text evidence="2">The sequence shown here is derived from an EMBL/GenBank/DDBJ whole genome shotgun (WGS) entry which is preliminary data.</text>
</comment>